<keyword evidence="2" id="KW-0378">Hydrolase</keyword>
<evidence type="ECO:0000256" key="3">
    <source>
        <dbReference type="SAM" id="Phobius"/>
    </source>
</evidence>
<organism evidence="4 5">
    <name type="scientific">Candidatus Taylorbacteria bacterium RIFCSPHIGHO2_02_49_25</name>
    <dbReference type="NCBI Taxonomy" id="1802305"/>
    <lineage>
        <taxon>Bacteria</taxon>
        <taxon>Candidatus Tayloriibacteriota</taxon>
    </lineage>
</organism>
<dbReference type="PANTHER" id="PTHR43343">
    <property type="entry name" value="PEPTIDASE S12"/>
    <property type="match status" value="1"/>
</dbReference>
<evidence type="ECO:0000313" key="4">
    <source>
        <dbReference type="EMBL" id="OHA23238.1"/>
    </source>
</evidence>
<evidence type="ECO:0000313" key="5">
    <source>
        <dbReference type="Proteomes" id="UP000176493"/>
    </source>
</evidence>
<feature type="transmembrane region" description="Helical" evidence="3">
    <location>
        <begin position="12"/>
        <end position="30"/>
    </location>
</feature>
<dbReference type="AlphaFoldDB" id="A0A1G2MH93"/>
<proteinExistence type="predicted"/>
<dbReference type="EMBL" id="MHRJ01000012">
    <property type="protein sequence ID" value="OHA23238.1"/>
    <property type="molecule type" value="Genomic_DNA"/>
</dbReference>
<dbReference type="InterPro" id="IPR009003">
    <property type="entry name" value="Peptidase_S1_PA"/>
</dbReference>
<keyword evidence="1" id="KW-0645">Protease</keyword>
<dbReference type="GO" id="GO:0004252">
    <property type="term" value="F:serine-type endopeptidase activity"/>
    <property type="evidence" value="ECO:0007669"/>
    <property type="project" value="InterPro"/>
</dbReference>
<evidence type="ECO:0000256" key="1">
    <source>
        <dbReference type="ARBA" id="ARBA00022670"/>
    </source>
</evidence>
<dbReference type="SUPFAM" id="SSF50494">
    <property type="entry name" value="Trypsin-like serine proteases"/>
    <property type="match status" value="1"/>
</dbReference>
<comment type="caution">
    <text evidence="4">The sequence shown here is derived from an EMBL/GenBank/DDBJ whole genome shotgun (WGS) entry which is preliminary data.</text>
</comment>
<gene>
    <name evidence="4" type="ORF">A2W52_02335</name>
</gene>
<keyword evidence="3" id="KW-0472">Membrane</keyword>
<accession>A0A1G2MH93</accession>
<dbReference type="PANTHER" id="PTHR43343:SF3">
    <property type="entry name" value="PROTEASE DO-LIKE 8, CHLOROPLASTIC"/>
    <property type="match status" value="1"/>
</dbReference>
<reference evidence="4 5" key="1">
    <citation type="journal article" date="2016" name="Nat. Commun.">
        <title>Thousands of microbial genomes shed light on interconnected biogeochemical processes in an aquifer system.</title>
        <authorList>
            <person name="Anantharaman K."/>
            <person name="Brown C.T."/>
            <person name="Hug L.A."/>
            <person name="Sharon I."/>
            <person name="Castelle C.J."/>
            <person name="Probst A.J."/>
            <person name="Thomas B.C."/>
            <person name="Singh A."/>
            <person name="Wilkins M.J."/>
            <person name="Karaoz U."/>
            <person name="Brodie E.L."/>
            <person name="Williams K.H."/>
            <person name="Hubbard S.S."/>
            <person name="Banfield J.F."/>
        </authorList>
    </citation>
    <scope>NUCLEOTIDE SEQUENCE [LARGE SCALE GENOMIC DNA]</scope>
</reference>
<dbReference type="Pfam" id="PF13365">
    <property type="entry name" value="Trypsin_2"/>
    <property type="match status" value="1"/>
</dbReference>
<dbReference type="InterPro" id="IPR051201">
    <property type="entry name" value="Chloro_Bact_Ser_Proteases"/>
</dbReference>
<evidence type="ECO:0000256" key="2">
    <source>
        <dbReference type="ARBA" id="ARBA00022801"/>
    </source>
</evidence>
<keyword evidence="3" id="KW-0812">Transmembrane</keyword>
<dbReference type="Proteomes" id="UP000176493">
    <property type="component" value="Unassembled WGS sequence"/>
</dbReference>
<name>A0A1G2MH93_9BACT</name>
<dbReference type="PRINTS" id="PR00834">
    <property type="entry name" value="PROTEASES2C"/>
</dbReference>
<dbReference type="GO" id="GO:0006508">
    <property type="term" value="P:proteolysis"/>
    <property type="evidence" value="ECO:0007669"/>
    <property type="project" value="UniProtKB-KW"/>
</dbReference>
<sequence length="322" mass="34661">MLALQTKRIIGALILIAVLGLIGYFARSWLETYLNERERSFDEKIALLQEQIAVLGERVQMLSGENSRVALSVKELENRKEVREKSQDELLTDAVAKITPSVVSIVVSKDLPQLAVEYVNPFGNDPFFKDFNFRVPVYRQKGVERQKIGAGTGFIVSSNGYILTNRHVVADEGAFYTALLSDGAQKSGRVVFRDTEHDIALLKVDGGPFRAASLGNSDTLKLGQTVIAVGNALGEYNNSVSVGIISGLNRTLEASDGTRMVRLAGVIQTDAAINPGNSGGPLLTMDGKVIGVNVATVIGSNSISFSIPINVAKGLIGTYITF</sequence>
<dbReference type="InterPro" id="IPR001940">
    <property type="entry name" value="Peptidase_S1C"/>
</dbReference>
<dbReference type="Gene3D" id="2.40.10.120">
    <property type="match status" value="1"/>
</dbReference>
<protein>
    <submittedName>
        <fullName evidence="4">Uncharacterized protein</fullName>
    </submittedName>
</protein>
<keyword evidence="3" id="KW-1133">Transmembrane helix</keyword>